<evidence type="ECO:0000256" key="1">
    <source>
        <dbReference type="ARBA" id="ARBA00004141"/>
    </source>
</evidence>
<feature type="compositionally biased region" description="Low complexity" evidence="10">
    <location>
        <begin position="372"/>
        <end position="382"/>
    </location>
</feature>
<keyword evidence="7 11" id="KW-0472">Membrane</keyword>
<proteinExistence type="inferred from homology"/>
<feature type="transmembrane region" description="Helical" evidence="11">
    <location>
        <begin position="6"/>
        <end position="24"/>
    </location>
</feature>
<feature type="region of interest" description="Disordered" evidence="10">
    <location>
        <begin position="371"/>
        <end position="392"/>
    </location>
</feature>
<comment type="caution">
    <text evidence="12">The sequence shown here is derived from an EMBL/GenBank/DDBJ whole genome shotgun (WGS) entry which is preliminary data.</text>
</comment>
<accession>A0AAD6Y228</accession>
<protein>
    <submittedName>
        <fullName evidence="12">Fungal pheromone GPCR, STE3-type</fullName>
    </submittedName>
</protein>
<keyword evidence="5 11" id="KW-1133">Transmembrane helix</keyword>
<dbReference type="GO" id="GO:0004934">
    <property type="term" value="F:mating-type alpha-factor pheromone receptor activity"/>
    <property type="evidence" value="ECO:0007669"/>
    <property type="project" value="InterPro"/>
</dbReference>
<evidence type="ECO:0000256" key="8">
    <source>
        <dbReference type="ARBA" id="ARBA00023170"/>
    </source>
</evidence>
<dbReference type="InterPro" id="IPR000481">
    <property type="entry name" value="GPCR_Pheromne_B_alpha_rcpt"/>
</dbReference>
<feature type="transmembrane region" description="Helical" evidence="11">
    <location>
        <begin position="279"/>
        <end position="298"/>
    </location>
</feature>
<evidence type="ECO:0000256" key="2">
    <source>
        <dbReference type="ARBA" id="ARBA00011085"/>
    </source>
</evidence>
<feature type="transmembrane region" description="Helical" evidence="11">
    <location>
        <begin position="36"/>
        <end position="58"/>
    </location>
</feature>
<dbReference type="Pfam" id="PF02076">
    <property type="entry name" value="STE3"/>
    <property type="match status" value="1"/>
</dbReference>
<organism evidence="12 13">
    <name type="scientific">Mycena pura</name>
    <dbReference type="NCBI Taxonomy" id="153505"/>
    <lineage>
        <taxon>Eukaryota</taxon>
        <taxon>Fungi</taxon>
        <taxon>Dikarya</taxon>
        <taxon>Basidiomycota</taxon>
        <taxon>Agaricomycotina</taxon>
        <taxon>Agaricomycetes</taxon>
        <taxon>Agaricomycetidae</taxon>
        <taxon>Agaricales</taxon>
        <taxon>Marasmiineae</taxon>
        <taxon>Mycenaceae</taxon>
        <taxon>Mycena</taxon>
    </lineage>
</organism>
<gene>
    <name evidence="12" type="ORF">GGX14DRAFT_603219</name>
</gene>
<evidence type="ECO:0000256" key="10">
    <source>
        <dbReference type="SAM" id="MobiDB-lite"/>
    </source>
</evidence>
<evidence type="ECO:0000256" key="4">
    <source>
        <dbReference type="ARBA" id="ARBA00022692"/>
    </source>
</evidence>
<evidence type="ECO:0000256" key="7">
    <source>
        <dbReference type="ARBA" id="ARBA00023136"/>
    </source>
</evidence>
<dbReference type="GO" id="GO:0005886">
    <property type="term" value="C:plasma membrane"/>
    <property type="evidence" value="ECO:0007669"/>
    <property type="project" value="TreeGrafter"/>
</dbReference>
<dbReference type="AlphaFoldDB" id="A0AAD6Y228"/>
<evidence type="ECO:0000256" key="9">
    <source>
        <dbReference type="ARBA" id="ARBA00023224"/>
    </source>
</evidence>
<feature type="transmembrane region" description="Helical" evidence="11">
    <location>
        <begin position="70"/>
        <end position="90"/>
    </location>
</feature>
<reference evidence="12" key="1">
    <citation type="submission" date="2023-03" db="EMBL/GenBank/DDBJ databases">
        <title>Massive genome expansion in bonnet fungi (Mycena s.s.) driven by repeated elements and novel gene families across ecological guilds.</title>
        <authorList>
            <consortium name="Lawrence Berkeley National Laboratory"/>
            <person name="Harder C.B."/>
            <person name="Miyauchi S."/>
            <person name="Viragh M."/>
            <person name="Kuo A."/>
            <person name="Thoen E."/>
            <person name="Andreopoulos B."/>
            <person name="Lu D."/>
            <person name="Skrede I."/>
            <person name="Drula E."/>
            <person name="Henrissat B."/>
            <person name="Morin E."/>
            <person name="Kohler A."/>
            <person name="Barry K."/>
            <person name="LaButti K."/>
            <person name="Morin E."/>
            <person name="Salamov A."/>
            <person name="Lipzen A."/>
            <person name="Mereny Z."/>
            <person name="Hegedus B."/>
            <person name="Baldrian P."/>
            <person name="Stursova M."/>
            <person name="Weitz H."/>
            <person name="Taylor A."/>
            <person name="Grigoriev I.V."/>
            <person name="Nagy L.G."/>
            <person name="Martin F."/>
            <person name="Kauserud H."/>
        </authorList>
    </citation>
    <scope>NUCLEOTIDE SEQUENCE</scope>
    <source>
        <strain evidence="12">9144</strain>
    </source>
</reference>
<dbReference type="GO" id="GO:0000750">
    <property type="term" value="P:pheromone-dependent signal transduction involved in conjugation with cellular fusion"/>
    <property type="evidence" value="ECO:0007669"/>
    <property type="project" value="TreeGrafter"/>
</dbReference>
<keyword evidence="9" id="KW-0807">Transducer</keyword>
<keyword evidence="8" id="KW-0675">Receptor</keyword>
<keyword evidence="6" id="KW-0297">G-protein coupled receptor</keyword>
<sequence>MYDPTYPFFPIIAFVGSFLVLLPLPWHLRARNSGTCFYVMWSFLASLNQFINSVVWADDTVNRAPVWCDISIRIIIAASVGIPAASLCITRRLYQIASVQAVGISKAEKRRAAIIDALICVLFPLVYVGLQYIVQGHRFDIVEQIGCYPAIFNSIPAFFISYIWPPLIGCISAVYGVFTLRAFLRRRAASSQFIAPSASSKNPGLTTGHYLRLMALATTDILLTTPIGFYLIYMNCTSGPLRPWISWANTHFEFGFVPLDQIPASTWRAQRNVAVGYQFTRWVSALSGLSFFAFFGCAAEARRNYAIAFSALAATFWRIAARVGIRRPTDAVPLSPSSKGDLHATATKPVSKLRSALSISLPFFTVGTGSLTSTAPPSASSSHFTDLKRASL</sequence>
<dbReference type="CDD" id="cd14966">
    <property type="entry name" value="7tmD_STE3"/>
    <property type="match status" value="1"/>
</dbReference>
<evidence type="ECO:0000256" key="5">
    <source>
        <dbReference type="ARBA" id="ARBA00022989"/>
    </source>
</evidence>
<evidence type="ECO:0000313" key="12">
    <source>
        <dbReference type="EMBL" id="KAJ7190871.1"/>
    </source>
</evidence>
<feature type="transmembrane region" description="Helical" evidence="11">
    <location>
        <begin position="162"/>
        <end position="184"/>
    </location>
</feature>
<dbReference type="PRINTS" id="PR00901">
    <property type="entry name" value="PHEROMONEBAR"/>
</dbReference>
<keyword evidence="3" id="KW-0589">Pheromone response</keyword>
<keyword evidence="4 11" id="KW-0812">Transmembrane</keyword>
<comment type="similarity">
    <text evidence="2">Belongs to the G-protein coupled receptor 4 family.</text>
</comment>
<dbReference type="Proteomes" id="UP001219525">
    <property type="component" value="Unassembled WGS sequence"/>
</dbReference>
<keyword evidence="13" id="KW-1185">Reference proteome</keyword>
<comment type="subcellular location">
    <subcellularLocation>
        <location evidence="1">Membrane</location>
        <topology evidence="1">Multi-pass membrane protein</topology>
    </subcellularLocation>
</comment>
<dbReference type="PANTHER" id="PTHR28097:SF1">
    <property type="entry name" value="PHEROMONE A FACTOR RECEPTOR"/>
    <property type="match status" value="1"/>
</dbReference>
<evidence type="ECO:0000313" key="13">
    <source>
        <dbReference type="Proteomes" id="UP001219525"/>
    </source>
</evidence>
<feature type="transmembrane region" description="Helical" evidence="11">
    <location>
        <begin position="210"/>
        <end position="233"/>
    </location>
</feature>
<evidence type="ECO:0000256" key="11">
    <source>
        <dbReference type="SAM" id="Phobius"/>
    </source>
</evidence>
<dbReference type="InterPro" id="IPR001499">
    <property type="entry name" value="GPCR_STE3"/>
</dbReference>
<dbReference type="EMBL" id="JARJCW010000141">
    <property type="protein sequence ID" value="KAJ7190871.1"/>
    <property type="molecule type" value="Genomic_DNA"/>
</dbReference>
<dbReference type="PRINTS" id="PR00899">
    <property type="entry name" value="GPCRSTE3"/>
</dbReference>
<dbReference type="PANTHER" id="PTHR28097">
    <property type="entry name" value="PHEROMONE A FACTOR RECEPTOR"/>
    <property type="match status" value="1"/>
</dbReference>
<name>A0AAD6Y228_9AGAR</name>
<feature type="transmembrane region" description="Helical" evidence="11">
    <location>
        <begin position="111"/>
        <end position="134"/>
    </location>
</feature>
<evidence type="ECO:0000256" key="3">
    <source>
        <dbReference type="ARBA" id="ARBA00022507"/>
    </source>
</evidence>
<evidence type="ECO:0000256" key="6">
    <source>
        <dbReference type="ARBA" id="ARBA00023040"/>
    </source>
</evidence>